<comment type="subcellular location">
    <subcellularLocation>
        <location evidence="1 6">Nucleus</location>
    </subcellularLocation>
</comment>
<dbReference type="GO" id="GO:0019985">
    <property type="term" value="P:translesion synthesis"/>
    <property type="evidence" value="ECO:0007669"/>
    <property type="project" value="TreeGrafter"/>
</dbReference>
<protein>
    <recommendedName>
        <fullName evidence="6">DNA sliding clamp PCNA</fullName>
    </recommendedName>
</protein>
<dbReference type="InterPro" id="IPR046938">
    <property type="entry name" value="DNA_clamp_sf"/>
</dbReference>
<dbReference type="GO" id="GO:0006275">
    <property type="term" value="P:regulation of DNA replication"/>
    <property type="evidence" value="ECO:0007669"/>
    <property type="project" value="InterPro"/>
</dbReference>
<dbReference type="SUPFAM" id="SSF55979">
    <property type="entry name" value="DNA clamp"/>
    <property type="match status" value="2"/>
</dbReference>
<keyword evidence="5 6" id="KW-0539">Nucleus</keyword>
<proteinExistence type="inferred from homology"/>
<evidence type="ECO:0000256" key="5">
    <source>
        <dbReference type="ARBA" id="ARBA00023242"/>
    </source>
</evidence>
<comment type="function">
    <text evidence="6">This protein is an auxiliary protein of DNA polymerase delta and is involved in the control of eukaryotic DNA replication by increasing the polymerase's processivity during elongation of the leading strand.</text>
</comment>
<dbReference type="CDD" id="cd00577">
    <property type="entry name" value="PCNA"/>
    <property type="match status" value="1"/>
</dbReference>
<dbReference type="STRING" id="4537.A0A0E0KLY9"/>
<dbReference type="GO" id="GO:0006272">
    <property type="term" value="P:leading strand elongation"/>
    <property type="evidence" value="ECO:0007669"/>
    <property type="project" value="TreeGrafter"/>
</dbReference>
<dbReference type="Proteomes" id="UP000026962">
    <property type="component" value="Chromosome 4"/>
</dbReference>
<dbReference type="Pfam" id="PF00705">
    <property type="entry name" value="PCNA_N"/>
    <property type="match status" value="1"/>
</dbReference>
<reference evidence="10" key="2">
    <citation type="submission" date="2018-05" db="EMBL/GenBank/DDBJ databases">
        <title>OpunRS2 (Oryza punctata Reference Sequence Version 2).</title>
        <authorList>
            <person name="Zhang J."/>
            <person name="Kudrna D."/>
            <person name="Lee S."/>
            <person name="Talag J."/>
            <person name="Welchert J."/>
            <person name="Wing R.A."/>
        </authorList>
    </citation>
    <scope>NUCLEOTIDE SEQUENCE [LARGE SCALE GENOMIC DNA]</scope>
</reference>
<evidence type="ECO:0000256" key="4">
    <source>
        <dbReference type="ARBA" id="ARBA00023125"/>
    </source>
</evidence>
<dbReference type="Gene3D" id="3.70.10.10">
    <property type="match status" value="1"/>
</dbReference>
<dbReference type="AlphaFoldDB" id="A0A0E0KLY9"/>
<evidence type="ECO:0000256" key="7">
    <source>
        <dbReference type="RuleBase" id="RU003671"/>
    </source>
</evidence>
<evidence type="ECO:0000256" key="3">
    <source>
        <dbReference type="ARBA" id="ARBA00022705"/>
    </source>
</evidence>
<evidence type="ECO:0000313" key="11">
    <source>
        <dbReference type="Proteomes" id="UP000026962"/>
    </source>
</evidence>
<dbReference type="FunFam" id="3.70.10.10:FF:000001">
    <property type="entry name" value="Proliferating cell nuclear antigen"/>
    <property type="match status" value="1"/>
</dbReference>
<dbReference type="InterPro" id="IPR022648">
    <property type="entry name" value="Pr_cel_nuc_antig_N"/>
</dbReference>
<dbReference type="Gramene" id="OPUNC04G00030.1">
    <property type="protein sequence ID" value="OPUNC04G00030.1"/>
    <property type="gene ID" value="OPUNC04G00030"/>
</dbReference>
<keyword evidence="11" id="KW-1185">Reference proteome</keyword>
<dbReference type="eggNOG" id="KOG1636">
    <property type="taxonomic scope" value="Eukaryota"/>
</dbReference>
<feature type="domain" description="Proliferating cell nuclear antigen PCNA C-terminal" evidence="9">
    <location>
        <begin position="136"/>
        <end position="267"/>
    </location>
</feature>
<evidence type="ECO:0000313" key="10">
    <source>
        <dbReference type="EnsemblPlants" id="OPUNC04G00030.1"/>
    </source>
</evidence>
<dbReference type="InterPro" id="IPR022659">
    <property type="entry name" value="Pr_cel_nuc_antig_CS"/>
</dbReference>
<name>A0A0E0KLY9_ORYPU</name>
<evidence type="ECO:0000256" key="6">
    <source>
        <dbReference type="RuleBase" id="RU000641"/>
    </source>
</evidence>
<dbReference type="PRINTS" id="PR00339">
    <property type="entry name" value="PCNACYCLIN"/>
</dbReference>
<feature type="domain" description="Proliferating cell nuclear antigen PCNA N-terminal" evidence="8">
    <location>
        <begin position="6"/>
        <end position="123"/>
    </location>
</feature>
<comment type="similarity">
    <text evidence="2 7">Belongs to the PCNA family.</text>
</comment>
<dbReference type="GO" id="GO:0043626">
    <property type="term" value="C:PCNA complex"/>
    <property type="evidence" value="ECO:0007669"/>
    <property type="project" value="TreeGrafter"/>
</dbReference>
<dbReference type="PROSITE" id="PS01251">
    <property type="entry name" value="PCNA_1"/>
    <property type="match status" value="1"/>
</dbReference>
<dbReference type="PANTHER" id="PTHR11352:SF0">
    <property type="entry name" value="PROLIFERATING CELL NUCLEAR ANTIGEN"/>
    <property type="match status" value="1"/>
</dbReference>
<dbReference type="OMA" id="AFRCANN"/>
<dbReference type="Pfam" id="PF02747">
    <property type="entry name" value="PCNA_C"/>
    <property type="match status" value="1"/>
</dbReference>
<organism evidence="10">
    <name type="scientific">Oryza punctata</name>
    <name type="common">Red rice</name>
    <dbReference type="NCBI Taxonomy" id="4537"/>
    <lineage>
        <taxon>Eukaryota</taxon>
        <taxon>Viridiplantae</taxon>
        <taxon>Streptophyta</taxon>
        <taxon>Embryophyta</taxon>
        <taxon>Tracheophyta</taxon>
        <taxon>Spermatophyta</taxon>
        <taxon>Magnoliopsida</taxon>
        <taxon>Liliopsida</taxon>
        <taxon>Poales</taxon>
        <taxon>Poaceae</taxon>
        <taxon>BOP clade</taxon>
        <taxon>Oryzoideae</taxon>
        <taxon>Oryzeae</taxon>
        <taxon>Oryzinae</taxon>
        <taxon>Oryza</taxon>
    </lineage>
</organism>
<reference evidence="10" key="1">
    <citation type="submission" date="2015-04" db="UniProtKB">
        <authorList>
            <consortium name="EnsemblPlants"/>
        </authorList>
    </citation>
    <scope>IDENTIFICATION</scope>
</reference>
<sequence length="292" mass="33075">MFATILELRLVQATLFKNVLEAISDLFSKANFDFSGTGLELQAMDTSHVALVALLLRAEAFNHYLCDRDLSMGLNLADMAKAFRCANNDDIITIKAEEDWSDTVTFTFESPEDGEISIFDFDFVGTNGVPLEIPEFPESEYQAKVRMPSAKFMRICKKLSSFGDSGDRDTVVIISVDKECVNFFTRGKTGTSTIVCRQTQTVDKPKEPTLIEMKEQVSLAFDLRYMNSFSKGSTLSDQVTISLSSNLPAVFEYKIAETGYIRYYMLPRIEEDEMQRITKEDKMQNEVDEMQN</sequence>
<dbReference type="PANTHER" id="PTHR11352">
    <property type="entry name" value="PROLIFERATING CELL NUCLEAR ANTIGEN"/>
    <property type="match status" value="1"/>
</dbReference>
<dbReference type="InterPro" id="IPR000730">
    <property type="entry name" value="Pr_cel_nuc_antig"/>
</dbReference>
<dbReference type="HAMAP" id="MF_00317">
    <property type="entry name" value="DNApol_clamp_arch"/>
    <property type="match status" value="1"/>
</dbReference>
<dbReference type="NCBIfam" id="TIGR00590">
    <property type="entry name" value="pcna"/>
    <property type="match status" value="1"/>
</dbReference>
<keyword evidence="4 7" id="KW-0238">DNA-binding</keyword>
<dbReference type="GO" id="GO:0006298">
    <property type="term" value="P:mismatch repair"/>
    <property type="evidence" value="ECO:0007669"/>
    <property type="project" value="TreeGrafter"/>
</dbReference>
<evidence type="ECO:0000256" key="2">
    <source>
        <dbReference type="ARBA" id="ARBA00010462"/>
    </source>
</evidence>
<dbReference type="EnsemblPlants" id="OPUNC04G00030.1">
    <property type="protein sequence ID" value="OPUNC04G00030.1"/>
    <property type="gene ID" value="OPUNC04G00030"/>
</dbReference>
<dbReference type="InterPro" id="IPR022649">
    <property type="entry name" value="Pr_cel_nuc_antig_C"/>
</dbReference>
<accession>A0A0E0KLY9</accession>
<evidence type="ECO:0000259" key="8">
    <source>
        <dbReference type="Pfam" id="PF00705"/>
    </source>
</evidence>
<dbReference type="GO" id="GO:0030337">
    <property type="term" value="F:DNA polymerase processivity factor activity"/>
    <property type="evidence" value="ECO:0007669"/>
    <property type="project" value="InterPro"/>
</dbReference>
<keyword evidence="3 7" id="KW-0235">DNA replication</keyword>
<dbReference type="HOGENOM" id="CLU_043978_3_0_1"/>
<evidence type="ECO:0000259" key="9">
    <source>
        <dbReference type="Pfam" id="PF02747"/>
    </source>
</evidence>
<evidence type="ECO:0000256" key="1">
    <source>
        <dbReference type="ARBA" id="ARBA00004123"/>
    </source>
</evidence>
<dbReference type="GO" id="GO:0003677">
    <property type="term" value="F:DNA binding"/>
    <property type="evidence" value="ECO:0007669"/>
    <property type="project" value="UniProtKB-KW"/>
</dbReference>